<keyword evidence="8" id="KW-1185">Reference proteome</keyword>
<dbReference type="InterPro" id="IPR006664">
    <property type="entry name" value="OMP_bac"/>
</dbReference>
<gene>
    <name evidence="7" type="ORF">EYC98_11930</name>
</gene>
<evidence type="ECO:0000313" key="7">
    <source>
        <dbReference type="EMBL" id="MCX2981571.1"/>
    </source>
</evidence>
<evidence type="ECO:0000256" key="2">
    <source>
        <dbReference type="ARBA" id="ARBA00023136"/>
    </source>
</evidence>
<evidence type="ECO:0000256" key="5">
    <source>
        <dbReference type="SAM" id="Phobius"/>
    </source>
</evidence>
<sequence>MAECARHNWSDSIVELPYMLPVIAPFSLLNSVEANVNRSTAAKEHDMSKTRNVVMAGMMALMTVGPAYADEHLATKQGAGVIGAAAAGGALGGPLGMVAGAAIGAWYSEQLEQAASAEADRAALEVTEARLAVTLQEQQMLVARLEMAEDANLDYAQLVLEQLQLEMLFKTDATELTPQGRHRLAKLADFLANNPAIAVRLDGYADPRGDDAYNMQLSLARVSYVMQELQALGVAAERIERFSHGAGSSEALAGDYDAYALERAVRIHLTGKPGHGYAQID</sequence>
<name>A0ABT3TIK1_9GAMM</name>
<organism evidence="7 8">
    <name type="scientific">Candidatus Litorirhabdus singularis</name>
    <dbReference type="NCBI Taxonomy" id="2518993"/>
    <lineage>
        <taxon>Bacteria</taxon>
        <taxon>Pseudomonadati</taxon>
        <taxon>Pseudomonadota</taxon>
        <taxon>Gammaproteobacteria</taxon>
        <taxon>Cellvibrionales</taxon>
        <taxon>Halieaceae</taxon>
        <taxon>Candidatus Litorirhabdus</taxon>
    </lineage>
</organism>
<keyword evidence="3" id="KW-0998">Cell outer membrane</keyword>
<dbReference type="CDD" id="cd07185">
    <property type="entry name" value="OmpA_C-like"/>
    <property type="match status" value="1"/>
</dbReference>
<comment type="caution">
    <text evidence="7">The sequence shown here is derived from an EMBL/GenBank/DDBJ whole genome shotgun (WGS) entry which is preliminary data.</text>
</comment>
<dbReference type="Gene3D" id="3.30.1330.60">
    <property type="entry name" value="OmpA-like domain"/>
    <property type="match status" value="1"/>
</dbReference>
<keyword evidence="5" id="KW-0812">Transmembrane</keyword>
<comment type="subcellular location">
    <subcellularLocation>
        <location evidence="1">Cell outer membrane</location>
    </subcellularLocation>
</comment>
<dbReference type="Proteomes" id="UP001143362">
    <property type="component" value="Unassembled WGS sequence"/>
</dbReference>
<dbReference type="InterPro" id="IPR050330">
    <property type="entry name" value="Bact_OuterMem_StrucFunc"/>
</dbReference>
<dbReference type="InterPro" id="IPR006665">
    <property type="entry name" value="OmpA-like"/>
</dbReference>
<dbReference type="InterPro" id="IPR036737">
    <property type="entry name" value="OmpA-like_sf"/>
</dbReference>
<dbReference type="Pfam" id="PF00691">
    <property type="entry name" value="OmpA"/>
    <property type="match status" value="1"/>
</dbReference>
<dbReference type="SUPFAM" id="SSF103088">
    <property type="entry name" value="OmpA-like"/>
    <property type="match status" value="1"/>
</dbReference>
<dbReference type="PANTHER" id="PTHR30329:SF21">
    <property type="entry name" value="LIPOPROTEIN YIAD-RELATED"/>
    <property type="match status" value="1"/>
</dbReference>
<protein>
    <submittedName>
        <fullName evidence="7">OmpA family protein</fullName>
    </submittedName>
</protein>
<keyword evidence="2 4" id="KW-0472">Membrane</keyword>
<feature type="transmembrane region" description="Helical" evidence="5">
    <location>
        <begin position="81"/>
        <end position="107"/>
    </location>
</feature>
<evidence type="ECO:0000256" key="4">
    <source>
        <dbReference type="PROSITE-ProRule" id="PRU00473"/>
    </source>
</evidence>
<dbReference type="PROSITE" id="PS51123">
    <property type="entry name" value="OMPA_2"/>
    <property type="match status" value="1"/>
</dbReference>
<keyword evidence="5" id="KW-1133">Transmembrane helix</keyword>
<proteinExistence type="predicted"/>
<dbReference type="EMBL" id="SHNN01000002">
    <property type="protein sequence ID" value="MCX2981571.1"/>
    <property type="molecule type" value="Genomic_DNA"/>
</dbReference>
<feature type="domain" description="OmpA-like" evidence="6">
    <location>
        <begin position="156"/>
        <end position="273"/>
    </location>
</feature>
<evidence type="ECO:0000259" key="6">
    <source>
        <dbReference type="PROSITE" id="PS51123"/>
    </source>
</evidence>
<evidence type="ECO:0000256" key="1">
    <source>
        <dbReference type="ARBA" id="ARBA00004442"/>
    </source>
</evidence>
<dbReference type="PANTHER" id="PTHR30329">
    <property type="entry name" value="STATOR ELEMENT OF FLAGELLAR MOTOR COMPLEX"/>
    <property type="match status" value="1"/>
</dbReference>
<dbReference type="PRINTS" id="PR01021">
    <property type="entry name" value="OMPADOMAIN"/>
</dbReference>
<feature type="transmembrane region" description="Helical" evidence="5">
    <location>
        <begin position="53"/>
        <end position="69"/>
    </location>
</feature>
<accession>A0ABT3TIK1</accession>
<evidence type="ECO:0000313" key="8">
    <source>
        <dbReference type="Proteomes" id="UP001143362"/>
    </source>
</evidence>
<reference evidence="7" key="1">
    <citation type="submission" date="2019-02" db="EMBL/GenBank/DDBJ databases">
        <authorList>
            <person name="Li S.-H."/>
        </authorList>
    </citation>
    <scope>NUCLEOTIDE SEQUENCE</scope>
    <source>
        <strain evidence="7">IMCC14734</strain>
    </source>
</reference>
<evidence type="ECO:0000256" key="3">
    <source>
        <dbReference type="ARBA" id="ARBA00023237"/>
    </source>
</evidence>